<dbReference type="InterPro" id="IPR004360">
    <property type="entry name" value="Glyas_Fos-R_dOase_dom"/>
</dbReference>
<evidence type="ECO:0000259" key="1">
    <source>
        <dbReference type="PROSITE" id="PS51819"/>
    </source>
</evidence>
<name>A0ABR8R771_9BACI</name>
<gene>
    <name evidence="2" type="ORF">H9650_05915</name>
</gene>
<keyword evidence="3" id="KW-1185">Reference proteome</keyword>
<dbReference type="Gene3D" id="3.10.180.10">
    <property type="entry name" value="2,3-Dihydroxybiphenyl 1,2-Dioxygenase, domain 1"/>
    <property type="match status" value="1"/>
</dbReference>
<dbReference type="Pfam" id="PF00903">
    <property type="entry name" value="Glyoxalase"/>
    <property type="match status" value="1"/>
</dbReference>
<sequence length="127" mass="14466">MFKPIENRIDTIFVHVSDLERSIKWYSELLGLQVREGNHIGPVYTLNMGDRRPGITLDNHIFEENYKFIPSNQPLFNLSASDINAAFAHVTKMGAEIVTEIIIHPDLEEFSFKDPDGNIIMVCTCIS</sequence>
<evidence type="ECO:0000313" key="2">
    <source>
        <dbReference type="EMBL" id="MBD7943650.1"/>
    </source>
</evidence>
<comment type="caution">
    <text evidence="2">The sequence shown here is derived from an EMBL/GenBank/DDBJ whole genome shotgun (WGS) entry which is preliminary data.</text>
</comment>
<dbReference type="EMBL" id="JACSQO010000002">
    <property type="protein sequence ID" value="MBD7943650.1"/>
    <property type="molecule type" value="Genomic_DNA"/>
</dbReference>
<proteinExistence type="predicted"/>
<dbReference type="CDD" id="cd06587">
    <property type="entry name" value="VOC"/>
    <property type="match status" value="1"/>
</dbReference>
<dbReference type="RefSeq" id="WP_144535553.1">
    <property type="nucleotide sequence ID" value="NZ_JACSQO010000002.1"/>
</dbReference>
<dbReference type="Proteomes" id="UP000640786">
    <property type="component" value="Unassembled WGS sequence"/>
</dbReference>
<reference evidence="2 3" key="1">
    <citation type="submission" date="2020-08" db="EMBL/GenBank/DDBJ databases">
        <title>A Genomic Blueprint of the Chicken Gut Microbiome.</title>
        <authorList>
            <person name="Gilroy R."/>
            <person name="Ravi A."/>
            <person name="Getino M."/>
            <person name="Pursley I."/>
            <person name="Horton D.L."/>
            <person name="Alikhan N.-F."/>
            <person name="Baker D."/>
            <person name="Gharbi K."/>
            <person name="Hall N."/>
            <person name="Watson M."/>
            <person name="Adriaenssens E.M."/>
            <person name="Foster-Nyarko E."/>
            <person name="Jarju S."/>
            <person name="Secka A."/>
            <person name="Antonio M."/>
            <person name="Oren A."/>
            <person name="Chaudhuri R."/>
            <person name="La Ragione R.M."/>
            <person name="Hildebrand F."/>
            <person name="Pallen M.J."/>
        </authorList>
    </citation>
    <scope>NUCLEOTIDE SEQUENCE [LARGE SCALE GENOMIC DNA]</scope>
    <source>
        <strain evidence="2 3">Sa2BUA9</strain>
    </source>
</reference>
<dbReference type="PROSITE" id="PS51819">
    <property type="entry name" value="VOC"/>
    <property type="match status" value="1"/>
</dbReference>
<dbReference type="InterPro" id="IPR037523">
    <property type="entry name" value="VOC_core"/>
</dbReference>
<dbReference type="SUPFAM" id="SSF54593">
    <property type="entry name" value="Glyoxalase/Bleomycin resistance protein/Dihydroxybiphenyl dioxygenase"/>
    <property type="match status" value="1"/>
</dbReference>
<feature type="domain" description="VOC" evidence="1">
    <location>
        <begin position="8"/>
        <end position="125"/>
    </location>
</feature>
<organism evidence="2 3">
    <name type="scientific">Psychrobacillus faecigallinarum</name>
    <dbReference type="NCBI Taxonomy" id="2762235"/>
    <lineage>
        <taxon>Bacteria</taxon>
        <taxon>Bacillati</taxon>
        <taxon>Bacillota</taxon>
        <taxon>Bacilli</taxon>
        <taxon>Bacillales</taxon>
        <taxon>Bacillaceae</taxon>
        <taxon>Psychrobacillus</taxon>
    </lineage>
</organism>
<accession>A0ABR8R771</accession>
<dbReference type="InterPro" id="IPR029068">
    <property type="entry name" value="Glyas_Bleomycin-R_OHBP_Dase"/>
</dbReference>
<protein>
    <submittedName>
        <fullName evidence="2">VOC family protein</fullName>
    </submittedName>
</protein>
<evidence type="ECO:0000313" key="3">
    <source>
        <dbReference type="Proteomes" id="UP000640786"/>
    </source>
</evidence>